<evidence type="ECO:0000313" key="1">
    <source>
        <dbReference type="EMBL" id="RAK23586.1"/>
    </source>
</evidence>
<proteinExistence type="predicted"/>
<evidence type="ECO:0000313" key="2">
    <source>
        <dbReference type="Proteomes" id="UP000249620"/>
    </source>
</evidence>
<gene>
    <name evidence="1" type="ORF">B0I03_10351</name>
</gene>
<name>A0A327YT97_9FLAO</name>
<dbReference type="AlphaFoldDB" id="A0A327YT97"/>
<dbReference type="RefSeq" id="WP_111566427.1">
    <property type="nucleotide sequence ID" value="NZ_QLMI01000003.1"/>
</dbReference>
<dbReference type="EMBL" id="QLMI01000003">
    <property type="protein sequence ID" value="RAK23586.1"/>
    <property type="molecule type" value="Genomic_DNA"/>
</dbReference>
<reference evidence="1 2" key="1">
    <citation type="submission" date="2018-06" db="EMBL/GenBank/DDBJ databases">
        <title>Genomic Encyclopedia of Type Strains, Phase III (KMG-III): the genomes of soil and plant-associated and newly described type strains.</title>
        <authorList>
            <person name="Whitman W."/>
        </authorList>
    </citation>
    <scope>NUCLEOTIDE SEQUENCE [LARGE SCALE GENOMIC DNA]</scope>
    <source>
        <strain evidence="1 2">CGMCC 1.12398</strain>
    </source>
</reference>
<organism evidence="1 2">
    <name type="scientific">Flavobacterium aquaticum</name>
    <dbReference type="NCBI Taxonomy" id="1236486"/>
    <lineage>
        <taxon>Bacteria</taxon>
        <taxon>Pseudomonadati</taxon>
        <taxon>Bacteroidota</taxon>
        <taxon>Flavobacteriia</taxon>
        <taxon>Flavobacteriales</taxon>
        <taxon>Flavobacteriaceae</taxon>
        <taxon>Flavobacterium</taxon>
    </lineage>
</organism>
<accession>A0A327YT97</accession>
<dbReference type="Proteomes" id="UP000249620">
    <property type="component" value="Unassembled WGS sequence"/>
</dbReference>
<keyword evidence="2" id="KW-1185">Reference proteome</keyword>
<dbReference type="OrthoDB" id="1375929at2"/>
<sequence length="242" mass="25892">MEKHYIKLLIWFVSTSAFSQVQGVGINEDNPQQALHLGSTNGTIRVDGLNATNSTYNGGGTATYPLYVDGNGNLTLEFKPLYNSDGSDALDHAILPGSVVTLPAGDNDGLIVGELFNFTIAVNRASILEVKYNVSMDVFLNPAETAISDRRARRVNTYFQVNGAGRKYGQSGKCYTGGSTDGETGKLFNTSTSYISLPAAGSYVIRFYGEVSSGITNSTANTGLATCVKFARGNDSLLFRLH</sequence>
<protein>
    <submittedName>
        <fullName evidence="1">Uncharacterized protein</fullName>
    </submittedName>
</protein>
<comment type="caution">
    <text evidence="1">The sequence shown here is derived from an EMBL/GenBank/DDBJ whole genome shotgun (WGS) entry which is preliminary data.</text>
</comment>